<gene>
    <name evidence="1" type="ORF">IEO21_00416</name>
</gene>
<proteinExistence type="predicted"/>
<dbReference type="Proteomes" id="UP000639403">
    <property type="component" value="Unassembled WGS sequence"/>
</dbReference>
<evidence type="ECO:0000313" key="2">
    <source>
        <dbReference type="Proteomes" id="UP000639403"/>
    </source>
</evidence>
<evidence type="ECO:0000313" key="1">
    <source>
        <dbReference type="EMBL" id="KAF9821570.1"/>
    </source>
</evidence>
<reference evidence="1" key="1">
    <citation type="submission" date="2020-11" db="EMBL/GenBank/DDBJ databases">
        <authorList>
            <person name="Koelle M."/>
            <person name="Horta M.A.C."/>
            <person name="Nowrousian M."/>
            <person name="Ohm R.A."/>
            <person name="Benz P."/>
            <person name="Pilgard A."/>
        </authorList>
    </citation>
    <scope>NUCLEOTIDE SEQUENCE</scope>
    <source>
        <strain evidence="1">FPRL280</strain>
    </source>
</reference>
<organism evidence="1 2">
    <name type="scientific">Rhodonia placenta</name>
    <dbReference type="NCBI Taxonomy" id="104341"/>
    <lineage>
        <taxon>Eukaryota</taxon>
        <taxon>Fungi</taxon>
        <taxon>Dikarya</taxon>
        <taxon>Basidiomycota</taxon>
        <taxon>Agaricomycotina</taxon>
        <taxon>Agaricomycetes</taxon>
        <taxon>Polyporales</taxon>
        <taxon>Adustoporiaceae</taxon>
        <taxon>Rhodonia</taxon>
    </lineage>
</organism>
<protein>
    <submittedName>
        <fullName evidence="1">Uncharacterized protein</fullName>
    </submittedName>
</protein>
<comment type="caution">
    <text evidence="1">The sequence shown here is derived from an EMBL/GenBank/DDBJ whole genome shotgun (WGS) entry which is preliminary data.</text>
</comment>
<dbReference type="EMBL" id="JADOXO010000003">
    <property type="protein sequence ID" value="KAF9821570.1"/>
    <property type="molecule type" value="Genomic_DNA"/>
</dbReference>
<accession>A0A8H7U7F9</accession>
<dbReference type="AlphaFoldDB" id="A0A8H7U7F9"/>
<sequence length="37" mass="4105">MHPRSANGQHNWACWTGTTLVLFSISDRSWNSSSTPA</sequence>
<name>A0A8H7U7F9_9APHY</name>
<reference evidence="1" key="2">
    <citation type="journal article" name="Front. Microbiol.">
        <title>Degradative Capacity of Two Strains of Rhodonia placenta: From Phenotype to Genotype.</title>
        <authorList>
            <person name="Kolle M."/>
            <person name="Horta M.A.C."/>
            <person name="Nowrousian M."/>
            <person name="Ohm R.A."/>
            <person name="Benz J.P."/>
            <person name="Pilgard A."/>
        </authorList>
    </citation>
    <scope>NUCLEOTIDE SEQUENCE</scope>
    <source>
        <strain evidence="1">FPRL280</strain>
    </source>
</reference>